<evidence type="ECO:0000313" key="9">
    <source>
        <dbReference type="EMBL" id="RZC09043.1"/>
    </source>
</evidence>
<comment type="caution">
    <text evidence="9">The sequence shown here is derived from an EMBL/GenBank/DDBJ whole genome shotgun (WGS) entry which is preliminary data.</text>
</comment>
<reference evidence="9 10" key="1">
    <citation type="submission" date="2018-09" db="EMBL/GenBank/DDBJ databases">
        <title>A high-quality reference genome of wild soybean provides a powerful tool to mine soybean genomes.</title>
        <authorList>
            <person name="Xie M."/>
            <person name="Chung C.Y.L."/>
            <person name="Li M.-W."/>
            <person name="Wong F.-L."/>
            <person name="Chan T.-F."/>
            <person name="Lam H.-M."/>
        </authorList>
    </citation>
    <scope>NUCLEOTIDE SEQUENCE [LARGE SCALE GENOMIC DNA]</scope>
    <source>
        <strain evidence="10">cv. W05</strain>
        <tissue evidence="9">Hypocotyl of etiolated seedlings</tissue>
    </source>
</reference>
<proteinExistence type="predicted"/>
<evidence type="ECO:0000256" key="4">
    <source>
        <dbReference type="ARBA" id="ARBA00022676"/>
    </source>
</evidence>
<dbReference type="Pfam" id="PF03552">
    <property type="entry name" value="Cellulose_synt"/>
    <property type="match status" value="1"/>
</dbReference>
<keyword evidence="6" id="KW-0812">Transmembrane</keyword>
<dbReference type="SUPFAM" id="SSF51126">
    <property type="entry name" value="Pectin lyase-like"/>
    <property type="match status" value="1"/>
</dbReference>
<evidence type="ECO:0000256" key="8">
    <source>
        <dbReference type="ARBA" id="ARBA00023136"/>
    </source>
</evidence>
<evidence type="ECO:0000256" key="7">
    <source>
        <dbReference type="ARBA" id="ARBA00022989"/>
    </source>
</evidence>
<accession>A0A445KEE8</accession>
<keyword evidence="3" id="KW-0134">Cell wall</keyword>
<keyword evidence="10" id="KW-1185">Reference proteome</keyword>
<protein>
    <submittedName>
        <fullName evidence="9">Putative polygalacturonase</fullName>
    </submittedName>
</protein>
<keyword evidence="3" id="KW-0964">Secreted</keyword>
<dbReference type="GO" id="GO:0012505">
    <property type="term" value="C:endomembrane system"/>
    <property type="evidence" value="ECO:0007669"/>
    <property type="project" value="UniProtKB-SubCell"/>
</dbReference>
<dbReference type="PANTHER" id="PTHR31339:SF5">
    <property type="entry name" value="HYDROLASE FAMILY 28 PROTEIN, PUTATIVE, EXPRESSED-RELATED"/>
    <property type="match status" value="1"/>
</dbReference>
<sequence>MVVKRKGKGQGSAPTVPLPLPLSKTSKFARRWVPFSKKYNIEPWAPEWYFDQKMDYLKNKVHPTFVKERRAMKRDYEEFKVRINSLVANLIEFVDYVDVIISNFTFLDSLAWGIHLVYCSNVQIQNITYHAPTEFPYTSGIVPSASLAFGSDMPGGIFDIIAEKRRILNSPIGIELKTTRGRGGYMRGIFIFDAELENISLGISMTGYSDFHPDDKYDTSSLPVVGDITFKNMIGENISVARNFSGIVESPFSTICLSNMTFSLNSDASPSWFCSNVIGFSEHDGLNVVVNYLQDDGNVSLIGLWGRSMGVVTRVVESTLSPLRMVLDSPFSDLVDLMMELVDTYKVHLPKFTVKFAM</sequence>
<organism evidence="9 10">
    <name type="scientific">Glycine soja</name>
    <name type="common">Wild soybean</name>
    <dbReference type="NCBI Taxonomy" id="3848"/>
    <lineage>
        <taxon>Eukaryota</taxon>
        <taxon>Viridiplantae</taxon>
        <taxon>Streptophyta</taxon>
        <taxon>Embryophyta</taxon>
        <taxon>Tracheophyta</taxon>
        <taxon>Spermatophyta</taxon>
        <taxon>Magnoliopsida</taxon>
        <taxon>eudicotyledons</taxon>
        <taxon>Gunneridae</taxon>
        <taxon>Pentapetalae</taxon>
        <taxon>rosids</taxon>
        <taxon>fabids</taxon>
        <taxon>Fabales</taxon>
        <taxon>Fabaceae</taxon>
        <taxon>Papilionoideae</taxon>
        <taxon>50 kb inversion clade</taxon>
        <taxon>NPAAA clade</taxon>
        <taxon>indigoferoid/millettioid clade</taxon>
        <taxon>Phaseoleae</taxon>
        <taxon>Glycine</taxon>
        <taxon>Glycine subgen. Soja</taxon>
    </lineage>
</organism>
<dbReference type="InterPro" id="IPR051801">
    <property type="entry name" value="GH28_Enzymes"/>
</dbReference>
<dbReference type="InterPro" id="IPR005150">
    <property type="entry name" value="Cellulose_synth"/>
</dbReference>
<comment type="subcellular location">
    <subcellularLocation>
        <location evidence="2">Endomembrane system</location>
    </subcellularLocation>
    <subcellularLocation>
        <location evidence="1">Secreted</location>
        <location evidence="1">Cell wall</location>
    </subcellularLocation>
</comment>
<evidence type="ECO:0000256" key="1">
    <source>
        <dbReference type="ARBA" id="ARBA00004191"/>
    </source>
</evidence>
<evidence type="ECO:0000256" key="3">
    <source>
        <dbReference type="ARBA" id="ARBA00022512"/>
    </source>
</evidence>
<dbReference type="InterPro" id="IPR011050">
    <property type="entry name" value="Pectin_lyase_fold/virulence"/>
</dbReference>
<dbReference type="GO" id="GO:0016760">
    <property type="term" value="F:cellulose synthase (UDP-forming) activity"/>
    <property type="evidence" value="ECO:0007669"/>
    <property type="project" value="InterPro"/>
</dbReference>
<keyword evidence="8" id="KW-0472">Membrane</keyword>
<keyword evidence="5" id="KW-0808">Transferase</keyword>
<dbReference type="GO" id="GO:0030244">
    <property type="term" value="P:cellulose biosynthetic process"/>
    <property type="evidence" value="ECO:0007669"/>
    <property type="project" value="InterPro"/>
</dbReference>
<dbReference type="InterPro" id="IPR012334">
    <property type="entry name" value="Pectin_lyas_fold"/>
</dbReference>
<evidence type="ECO:0000313" key="10">
    <source>
        <dbReference type="Proteomes" id="UP000289340"/>
    </source>
</evidence>
<keyword evidence="4" id="KW-0328">Glycosyltransferase</keyword>
<dbReference type="AlphaFoldDB" id="A0A445KEE8"/>
<evidence type="ECO:0000256" key="6">
    <source>
        <dbReference type="ARBA" id="ARBA00022692"/>
    </source>
</evidence>
<evidence type="ECO:0000256" key="5">
    <source>
        <dbReference type="ARBA" id="ARBA00022679"/>
    </source>
</evidence>
<keyword evidence="7" id="KW-1133">Transmembrane helix</keyword>
<dbReference type="PANTHER" id="PTHR31339">
    <property type="entry name" value="PECTIN LYASE-RELATED"/>
    <property type="match status" value="1"/>
</dbReference>
<dbReference type="Proteomes" id="UP000289340">
    <property type="component" value="Chromosome 6"/>
</dbReference>
<name>A0A445KEE8_GLYSO</name>
<dbReference type="Gene3D" id="2.160.20.10">
    <property type="entry name" value="Single-stranded right-handed beta-helix, Pectin lyase-like"/>
    <property type="match status" value="2"/>
</dbReference>
<evidence type="ECO:0000256" key="2">
    <source>
        <dbReference type="ARBA" id="ARBA00004308"/>
    </source>
</evidence>
<dbReference type="EMBL" id="QZWG01000006">
    <property type="protein sequence ID" value="RZC09043.1"/>
    <property type="molecule type" value="Genomic_DNA"/>
</dbReference>
<gene>
    <name evidence="9" type="ORF">D0Y65_015670</name>
</gene>
<dbReference type="GO" id="GO:0016020">
    <property type="term" value="C:membrane"/>
    <property type="evidence" value="ECO:0007669"/>
    <property type="project" value="InterPro"/>
</dbReference>